<dbReference type="EMBL" id="BK016212">
    <property type="protein sequence ID" value="DAG02644.1"/>
    <property type="molecule type" value="Genomic_DNA"/>
</dbReference>
<keyword evidence="1" id="KW-0472">Membrane</keyword>
<proteinExistence type="predicted"/>
<evidence type="ECO:0000256" key="1">
    <source>
        <dbReference type="SAM" id="Phobius"/>
    </source>
</evidence>
<feature type="transmembrane region" description="Helical" evidence="1">
    <location>
        <begin position="42"/>
        <end position="62"/>
    </location>
</feature>
<sequence>MDGLLLLVKVVVAFFVYIDKSLHPLRGAESSCMGFCLIFDRLFTVTIFVVWWAAYVGLRACLANSELEYR</sequence>
<keyword evidence="1" id="KW-0812">Transmembrane</keyword>
<protein>
    <submittedName>
        <fullName evidence="2">Uncharacterized protein</fullName>
    </submittedName>
</protein>
<keyword evidence="1" id="KW-1133">Transmembrane helix</keyword>
<accession>A0A8S5V7E8</accession>
<evidence type="ECO:0000313" key="2">
    <source>
        <dbReference type="EMBL" id="DAG02644.1"/>
    </source>
</evidence>
<reference evidence="2" key="1">
    <citation type="journal article" date="2021" name="Proc. Natl. Acad. Sci. U.S.A.">
        <title>A Catalog of Tens of Thousands of Viruses from Human Metagenomes Reveals Hidden Associations with Chronic Diseases.</title>
        <authorList>
            <person name="Tisza M.J."/>
            <person name="Buck C.B."/>
        </authorList>
    </citation>
    <scope>NUCLEOTIDE SEQUENCE</scope>
    <source>
        <strain evidence="2">CtUXy6</strain>
    </source>
</reference>
<name>A0A8S5V7E8_9CAUD</name>
<organism evidence="2">
    <name type="scientific">CrAss-like virus sp. ctUXy6</name>
    <dbReference type="NCBI Taxonomy" id="2825835"/>
    <lineage>
        <taxon>Viruses</taxon>
        <taxon>Duplodnaviria</taxon>
        <taxon>Heunggongvirae</taxon>
        <taxon>Uroviricota</taxon>
        <taxon>Caudoviricetes</taxon>
        <taxon>Crassvirales</taxon>
    </lineage>
</organism>